<evidence type="ECO:0000259" key="7">
    <source>
        <dbReference type="PROSITE" id="PS50112"/>
    </source>
</evidence>
<dbReference type="AlphaFoldDB" id="A0A328BGJ4"/>
<dbReference type="Pfam" id="PF08448">
    <property type="entry name" value="PAS_4"/>
    <property type="match status" value="1"/>
</dbReference>
<dbReference type="InterPro" id="IPR036890">
    <property type="entry name" value="HATPase_C_sf"/>
</dbReference>
<protein>
    <recommendedName>
        <fullName evidence="2">histidine kinase</fullName>
        <ecNumber evidence="2">2.7.13.3</ecNumber>
    </recommendedName>
</protein>
<dbReference type="PROSITE" id="PS50112">
    <property type="entry name" value="PAS"/>
    <property type="match status" value="1"/>
</dbReference>
<dbReference type="GO" id="GO:0000155">
    <property type="term" value="F:phosphorelay sensor kinase activity"/>
    <property type="evidence" value="ECO:0007669"/>
    <property type="project" value="InterPro"/>
</dbReference>
<dbReference type="InterPro" id="IPR000014">
    <property type="entry name" value="PAS"/>
</dbReference>
<dbReference type="FunFam" id="3.30.450.20:FF:000099">
    <property type="entry name" value="Sensory box sensor histidine kinase"/>
    <property type="match status" value="1"/>
</dbReference>
<evidence type="ECO:0000259" key="8">
    <source>
        <dbReference type="PROSITE" id="PS50113"/>
    </source>
</evidence>
<dbReference type="SMART" id="SM00086">
    <property type="entry name" value="PAC"/>
    <property type="match status" value="2"/>
</dbReference>
<organism evidence="9 10">
    <name type="scientific">Hymenobacter edaphi</name>
    <dbReference type="NCBI Taxonomy" id="2211146"/>
    <lineage>
        <taxon>Bacteria</taxon>
        <taxon>Pseudomonadati</taxon>
        <taxon>Bacteroidota</taxon>
        <taxon>Cytophagia</taxon>
        <taxon>Cytophagales</taxon>
        <taxon>Hymenobacteraceae</taxon>
        <taxon>Hymenobacter</taxon>
    </lineage>
</organism>
<dbReference type="InterPro" id="IPR052162">
    <property type="entry name" value="Sensor_kinase/Photoreceptor"/>
</dbReference>
<reference evidence="10" key="1">
    <citation type="submission" date="2018-05" db="EMBL/GenBank/DDBJ databases">
        <authorList>
            <person name="Nie L."/>
        </authorList>
    </citation>
    <scope>NUCLEOTIDE SEQUENCE [LARGE SCALE GENOMIC DNA]</scope>
    <source>
        <strain evidence="10">NL</strain>
    </source>
</reference>
<dbReference type="PRINTS" id="PR00344">
    <property type="entry name" value="BCTRLSENSOR"/>
</dbReference>
<dbReference type="Pfam" id="PF02518">
    <property type="entry name" value="HATPase_c"/>
    <property type="match status" value="1"/>
</dbReference>
<dbReference type="Gene3D" id="3.30.450.20">
    <property type="entry name" value="PAS domain"/>
    <property type="match status" value="3"/>
</dbReference>
<evidence type="ECO:0000259" key="6">
    <source>
        <dbReference type="PROSITE" id="PS50109"/>
    </source>
</evidence>
<dbReference type="Pfam" id="PF08447">
    <property type="entry name" value="PAS_3"/>
    <property type="match status" value="2"/>
</dbReference>
<dbReference type="Proteomes" id="UP000248553">
    <property type="component" value="Unassembled WGS sequence"/>
</dbReference>
<evidence type="ECO:0000256" key="4">
    <source>
        <dbReference type="ARBA" id="ARBA00022679"/>
    </source>
</evidence>
<dbReference type="InterPro" id="IPR000700">
    <property type="entry name" value="PAS-assoc_C"/>
</dbReference>
<keyword evidence="4" id="KW-0808">Transferase</keyword>
<keyword evidence="3" id="KW-0597">Phosphoprotein</keyword>
<keyword evidence="10" id="KW-1185">Reference proteome</keyword>
<dbReference type="PANTHER" id="PTHR43304:SF1">
    <property type="entry name" value="PAC DOMAIN-CONTAINING PROTEIN"/>
    <property type="match status" value="1"/>
</dbReference>
<evidence type="ECO:0000256" key="5">
    <source>
        <dbReference type="ARBA" id="ARBA00022777"/>
    </source>
</evidence>
<dbReference type="CDD" id="cd00130">
    <property type="entry name" value="PAS"/>
    <property type="match status" value="2"/>
</dbReference>
<dbReference type="SUPFAM" id="SSF55785">
    <property type="entry name" value="PYP-like sensor domain (PAS domain)"/>
    <property type="match status" value="3"/>
</dbReference>
<feature type="domain" description="Histidine kinase" evidence="6">
    <location>
        <begin position="405"/>
        <end position="621"/>
    </location>
</feature>
<keyword evidence="5" id="KW-0418">Kinase</keyword>
<proteinExistence type="predicted"/>
<dbReference type="PROSITE" id="PS50113">
    <property type="entry name" value="PAC"/>
    <property type="match status" value="1"/>
</dbReference>
<dbReference type="SUPFAM" id="SSF55874">
    <property type="entry name" value="ATPase domain of HSP90 chaperone/DNA topoisomerase II/histidine kinase"/>
    <property type="match status" value="1"/>
</dbReference>
<evidence type="ECO:0000313" key="9">
    <source>
        <dbReference type="EMBL" id="RAK66642.1"/>
    </source>
</evidence>
<dbReference type="InterPro" id="IPR013656">
    <property type="entry name" value="PAS_4"/>
</dbReference>
<dbReference type="InterPro" id="IPR004358">
    <property type="entry name" value="Sig_transdc_His_kin-like_C"/>
</dbReference>
<comment type="caution">
    <text evidence="9">The sequence shown here is derived from an EMBL/GenBank/DDBJ whole genome shotgun (WGS) entry which is preliminary data.</text>
</comment>
<dbReference type="InterPro" id="IPR035965">
    <property type="entry name" value="PAS-like_dom_sf"/>
</dbReference>
<dbReference type="NCBIfam" id="TIGR00229">
    <property type="entry name" value="sensory_box"/>
    <property type="match status" value="2"/>
</dbReference>
<evidence type="ECO:0000256" key="2">
    <source>
        <dbReference type="ARBA" id="ARBA00012438"/>
    </source>
</evidence>
<dbReference type="OrthoDB" id="9766459at2"/>
<feature type="domain" description="PAC" evidence="8">
    <location>
        <begin position="210"/>
        <end position="263"/>
    </location>
</feature>
<dbReference type="Gene3D" id="1.10.287.130">
    <property type="match status" value="1"/>
</dbReference>
<dbReference type="InterPro" id="IPR005467">
    <property type="entry name" value="His_kinase_dom"/>
</dbReference>
<dbReference type="InterPro" id="IPR013655">
    <property type="entry name" value="PAS_fold_3"/>
</dbReference>
<evidence type="ECO:0000256" key="1">
    <source>
        <dbReference type="ARBA" id="ARBA00000085"/>
    </source>
</evidence>
<dbReference type="SMART" id="SM00387">
    <property type="entry name" value="HATPase_c"/>
    <property type="match status" value="1"/>
</dbReference>
<evidence type="ECO:0000256" key="3">
    <source>
        <dbReference type="ARBA" id="ARBA00022553"/>
    </source>
</evidence>
<dbReference type="EMBL" id="QHKM01000003">
    <property type="protein sequence ID" value="RAK66642.1"/>
    <property type="molecule type" value="Genomic_DNA"/>
</dbReference>
<sequence>MQEQHLQDILRRLPAGVATLEGPELRYSFVNEAFRRLLDAGELLGRAVAEVPGPWPADLLGVMQQVYRTGQGHVAKACPLCNDPAARDEGVYYDITLEPICAADGAVSGLLLFVVDVTVQEQARQRTHELAIETRRLDARLRVLSETAPQITFTIDAAGRYEYVSPQWYFFTGQPRTSDLNAIGPLLIHPDDRLRVLYQSEAARNSGTGWSYEYRLRRHDGQYRWMLSRALPELHTAATQPTHWHGALTEIHDQRELSEALRRGEAELRFLADSIPELIWTASAEGFVEYYNQYTGDYSGLTTTELGPTGWINLLHPDEQAGAARLWVHSVATGEDYEGVFRMRRHDGRYRWHIIRARQLTDGQALRWFGACTDVDDQHRLRQVLQTQYDELAQANRDLDTFVYTASHDLKQPVLNLRGLFDELRRTASFHDPEKSQMLVMVDEALTQLDLTLQELAATVRDQRGLSAPPEELDVRHVAEEVLLGLRVQVQQSGAEIELDTDEAPLLTYGRANLRSVLHNLISNALKFAHPDRTPHVQVRSFRTQEGHPGLQVRDNGLGMVLPDEPAAVFQPFTRQHPHIGGSGVGLYLVQRIVSSRGGRLDVASTVGEGTTFTIYWKNEAAEDPA</sequence>
<gene>
    <name evidence="9" type="ORF">DLM85_10495</name>
</gene>
<name>A0A328BGJ4_9BACT</name>
<dbReference type="InterPro" id="IPR003594">
    <property type="entry name" value="HATPase_dom"/>
</dbReference>
<accession>A0A328BGJ4</accession>
<dbReference type="RefSeq" id="WP_111478077.1">
    <property type="nucleotide sequence ID" value="NZ_QHKM01000003.1"/>
</dbReference>
<feature type="domain" description="PAS" evidence="7">
    <location>
        <begin position="264"/>
        <end position="335"/>
    </location>
</feature>
<dbReference type="EC" id="2.7.13.3" evidence="2"/>
<dbReference type="PANTHER" id="PTHR43304">
    <property type="entry name" value="PHYTOCHROME-LIKE PROTEIN CPH1"/>
    <property type="match status" value="1"/>
</dbReference>
<dbReference type="InterPro" id="IPR001610">
    <property type="entry name" value="PAC"/>
</dbReference>
<comment type="catalytic activity">
    <reaction evidence="1">
        <text>ATP + protein L-histidine = ADP + protein N-phospho-L-histidine.</text>
        <dbReference type="EC" id="2.7.13.3"/>
    </reaction>
</comment>
<dbReference type="PROSITE" id="PS50109">
    <property type="entry name" value="HIS_KIN"/>
    <property type="match status" value="1"/>
</dbReference>
<dbReference type="SMART" id="SM00091">
    <property type="entry name" value="PAS"/>
    <property type="match status" value="3"/>
</dbReference>
<dbReference type="InterPro" id="IPR036097">
    <property type="entry name" value="HisK_dim/P_sf"/>
</dbReference>
<dbReference type="Gene3D" id="3.30.565.10">
    <property type="entry name" value="Histidine kinase-like ATPase, C-terminal domain"/>
    <property type="match status" value="1"/>
</dbReference>
<dbReference type="SUPFAM" id="SSF47384">
    <property type="entry name" value="Homodimeric domain of signal transducing histidine kinase"/>
    <property type="match status" value="1"/>
</dbReference>
<evidence type="ECO:0000313" key="10">
    <source>
        <dbReference type="Proteomes" id="UP000248553"/>
    </source>
</evidence>